<dbReference type="GO" id="GO:0030496">
    <property type="term" value="C:midbody"/>
    <property type="evidence" value="ECO:0007669"/>
    <property type="project" value="TreeGrafter"/>
</dbReference>
<feature type="region of interest" description="Disordered" evidence="8">
    <location>
        <begin position="500"/>
        <end position="539"/>
    </location>
</feature>
<evidence type="ECO:0000256" key="3">
    <source>
        <dbReference type="ARBA" id="ARBA00010042"/>
    </source>
</evidence>
<evidence type="ECO:0000256" key="2">
    <source>
        <dbReference type="ARBA" id="ARBA00004186"/>
    </source>
</evidence>
<dbReference type="InterPro" id="IPR005635">
    <property type="entry name" value="Inner_centromere_prot_ARK-bd"/>
</dbReference>
<dbReference type="Gene3D" id="6.10.250.2990">
    <property type="match status" value="1"/>
</dbReference>
<sequence length="1081" mass="123227">MIHEVLIDLSQKADNIINSKIGFNMDFIKRVTEKALAIVACKSLEELENISISETPRKSLKKSDHFEENKIHLHSNKNSLENESEFIKDNIMPSTQEEEVRTVNNILNVNSNTCEKLPLENTTQCVLNNYFSDKNSDSHEYQSELQGEFCYENDSSENFIKIKNVYSLNASVEISSNSPNLNFPNNSNSNFNFTYEKYQNIDIMRELVECNEEVFSKETVTVSTVTKKSCANISEEDIEVNPNRDNWEEEHNTKKNKTNEIYSDFLPTRTLQANISNSSKEASSCSNKVVSVVCESMPFDKIKNNIDDNIIQETSISNDNVTIQNFQWRKFNEEPILKSGDQTITISDSDSSNEASVETKTPPIFETSLKHATENLKNEDENAKREFLKNLSISPKFGIYKKSVVASSSEGSNSKFISDNNAFISSPLILSSSSDDYTETNSNMLNFNFIGVPINATSYENKPPKSQCLRNFSKAPKKKPNLKKNNKMFNLRSPKLLQPVTKNLQNKNENTLEEESRGEKKLKREKNETHEREKRKIRKERREKLRLSEERRMKRFEQHEEVLKRKIVDKKNKVRCQNLGKNKVSKISPENQIFESSPNAAQLSRTYSIENKLKDLSPIEPINENQQERSSSENLNFSHVYNHVHDKKLFLRQSVVLIDIAQDLPTEVLQNYSISASSLNLSSENSNRSSKTNTVQNVSIIKGSPTITKDIFPPSKNQKKRELGSTRKISTLASEYKDISIDGTRVLCGKDKNLGNALQQNSIHTKKPLFKHQGNKYTRNQISTKEKIIHQKADESIAVACNSAIENDPKLSMETSVLLNNLSNYSDKFVVNSNLKTKDKPKKAKLNILSDNVMQSSLKSAMKKPRIISKNITNSEPAQPNSTPLNKFKKAKFMSLTDSNTLNDAKLSLLKPVVVLKDISNIDSKLNPNSENKKIKEIKKTIQNSKHKVSRDYNLKKKPVHLKNDAVKKNSKEVLNFLSEKEKDSKKGKQSSDISSYEISDISDNSFVETKKTAKKVPSWATGIYLKKYLLKQYYESPDTELLFGNFRNQKAIDLENIFGTDKSFYHSRTSSANWAADESI</sequence>
<comment type="subcellular location">
    <subcellularLocation>
        <location evidence="2">Cytoplasm</location>
        <location evidence="2">Cytoskeleton</location>
        <location evidence="2">Spindle</location>
    </subcellularLocation>
    <subcellularLocation>
        <location evidence="1">Nucleus</location>
    </subcellularLocation>
</comment>
<evidence type="ECO:0000313" key="10">
    <source>
        <dbReference type="EMBL" id="GIY12904.1"/>
    </source>
</evidence>
<reference evidence="10 11" key="1">
    <citation type="submission" date="2021-06" db="EMBL/GenBank/DDBJ databases">
        <title>Caerostris darwini draft genome.</title>
        <authorList>
            <person name="Kono N."/>
            <person name="Arakawa K."/>
        </authorList>
    </citation>
    <scope>NUCLEOTIDE SEQUENCE [LARGE SCALE GENOMIC DNA]</scope>
</reference>
<comment type="caution">
    <text evidence="10">The sequence shown here is derived from an EMBL/GenBank/DDBJ whole genome shotgun (WGS) entry which is preliminary data.</text>
</comment>
<dbReference type="EMBL" id="BPLQ01005147">
    <property type="protein sequence ID" value="GIY12904.1"/>
    <property type="molecule type" value="Genomic_DNA"/>
</dbReference>
<evidence type="ECO:0000256" key="7">
    <source>
        <dbReference type="ARBA" id="ARBA00023242"/>
    </source>
</evidence>
<dbReference type="GO" id="GO:0000776">
    <property type="term" value="C:kinetochore"/>
    <property type="evidence" value="ECO:0007669"/>
    <property type="project" value="TreeGrafter"/>
</dbReference>
<keyword evidence="5" id="KW-0159">Chromosome partition</keyword>
<evidence type="ECO:0000313" key="11">
    <source>
        <dbReference type="Proteomes" id="UP001054837"/>
    </source>
</evidence>
<dbReference type="AlphaFoldDB" id="A0AAV4QUF5"/>
<keyword evidence="4" id="KW-0963">Cytoplasm</keyword>
<accession>A0AAV4QUF5</accession>
<feature type="compositionally biased region" description="Polar residues" evidence="8">
    <location>
        <begin position="500"/>
        <end position="509"/>
    </location>
</feature>
<keyword evidence="6" id="KW-0206">Cytoskeleton</keyword>
<evidence type="ECO:0000256" key="6">
    <source>
        <dbReference type="ARBA" id="ARBA00023212"/>
    </source>
</evidence>
<dbReference type="GO" id="GO:0051310">
    <property type="term" value="P:metaphase chromosome alignment"/>
    <property type="evidence" value="ECO:0007669"/>
    <property type="project" value="TreeGrafter"/>
</dbReference>
<evidence type="ECO:0000256" key="4">
    <source>
        <dbReference type="ARBA" id="ARBA00022490"/>
    </source>
</evidence>
<name>A0AAV4QUF5_9ARAC</name>
<proteinExistence type="inferred from homology"/>
<dbReference type="PANTHER" id="PTHR13142:SF1">
    <property type="entry name" value="INNER CENTROMERE PROTEIN"/>
    <property type="match status" value="1"/>
</dbReference>
<feature type="compositionally biased region" description="Basic and acidic residues" evidence="8">
    <location>
        <begin position="525"/>
        <end position="539"/>
    </location>
</feature>
<evidence type="ECO:0000256" key="8">
    <source>
        <dbReference type="SAM" id="MobiDB-lite"/>
    </source>
</evidence>
<comment type="similarity">
    <text evidence="3">Belongs to the INCENP family.</text>
</comment>
<dbReference type="GO" id="GO:1990385">
    <property type="term" value="C:meiotic spindle midzone"/>
    <property type="evidence" value="ECO:0007669"/>
    <property type="project" value="TreeGrafter"/>
</dbReference>
<dbReference type="GO" id="GO:0032133">
    <property type="term" value="C:chromosome passenger complex"/>
    <property type="evidence" value="ECO:0007669"/>
    <property type="project" value="TreeGrafter"/>
</dbReference>
<feature type="domain" description="Inner centromere protein ARK-binding" evidence="9">
    <location>
        <begin position="1003"/>
        <end position="1059"/>
    </location>
</feature>
<keyword evidence="7" id="KW-0539">Nucleus</keyword>
<gene>
    <name evidence="10" type="primary">AVEN_107301_1</name>
    <name evidence="10" type="ORF">CDAR_180711</name>
</gene>
<evidence type="ECO:0000256" key="5">
    <source>
        <dbReference type="ARBA" id="ARBA00022829"/>
    </source>
</evidence>
<keyword evidence="11" id="KW-1185">Reference proteome</keyword>
<protein>
    <submittedName>
        <fullName evidence="10">INCENP_ARK-bind domain-containing protein</fullName>
    </submittedName>
</protein>
<dbReference type="GO" id="GO:0000281">
    <property type="term" value="P:mitotic cytokinesis"/>
    <property type="evidence" value="ECO:0007669"/>
    <property type="project" value="TreeGrafter"/>
</dbReference>
<dbReference type="Pfam" id="PF03941">
    <property type="entry name" value="INCENP_ARK-bind"/>
    <property type="match status" value="1"/>
</dbReference>
<dbReference type="PANTHER" id="PTHR13142">
    <property type="entry name" value="INNER CENTROMERE PROTEIN"/>
    <property type="match status" value="1"/>
</dbReference>
<organism evidence="10 11">
    <name type="scientific">Caerostris darwini</name>
    <dbReference type="NCBI Taxonomy" id="1538125"/>
    <lineage>
        <taxon>Eukaryota</taxon>
        <taxon>Metazoa</taxon>
        <taxon>Ecdysozoa</taxon>
        <taxon>Arthropoda</taxon>
        <taxon>Chelicerata</taxon>
        <taxon>Arachnida</taxon>
        <taxon>Araneae</taxon>
        <taxon>Araneomorphae</taxon>
        <taxon>Entelegynae</taxon>
        <taxon>Araneoidea</taxon>
        <taxon>Araneidae</taxon>
        <taxon>Caerostris</taxon>
    </lineage>
</organism>
<dbReference type="GO" id="GO:0051257">
    <property type="term" value="P:meiotic spindle midzone assembly"/>
    <property type="evidence" value="ECO:0007669"/>
    <property type="project" value="TreeGrafter"/>
</dbReference>
<evidence type="ECO:0000256" key="1">
    <source>
        <dbReference type="ARBA" id="ARBA00004123"/>
    </source>
</evidence>
<dbReference type="Proteomes" id="UP001054837">
    <property type="component" value="Unassembled WGS sequence"/>
</dbReference>
<evidence type="ECO:0000259" key="9">
    <source>
        <dbReference type="Pfam" id="PF03941"/>
    </source>
</evidence>
<dbReference type="GO" id="GO:0005634">
    <property type="term" value="C:nucleus"/>
    <property type="evidence" value="ECO:0007669"/>
    <property type="project" value="UniProtKB-SubCell"/>
</dbReference>